<protein>
    <recommendedName>
        <fullName evidence="4">Extracellular membrane protein CFEM domain-containing protein</fullName>
    </recommendedName>
</protein>
<dbReference type="OrthoDB" id="10349260at2759"/>
<dbReference type="EMBL" id="RIBY02000380">
    <property type="protein sequence ID" value="KAH9843353.1"/>
    <property type="molecule type" value="Genomic_DNA"/>
</dbReference>
<keyword evidence="1" id="KW-0732">Signal</keyword>
<keyword evidence="3" id="KW-1185">Reference proteome</keyword>
<evidence type="ECO:0000256" key="1">
    <source>
        <dbReference type="SAM" id="SignalP"/>
    </source>
</evidence>
<evidence type="ECO:0000313" key="2">
    <source>
        <dbReference type="EMBL" id="KAH9843353.1"/>
    </source>
</evidence>
<sequence>MQFPLLLTIGVCLLARKAHSQAADSVCPDDHELFCQCLSINDEGVLKYEKAATRAACSDYPANQKFTFDDHIDLCWDKGGIKGHYRPFCGKVFAAECLKYGTFANCANKPDDKGIQH</sequence>
<organism evidence="2 3">
    <name type="scientific">Teratosphaeria destructans</name>
    <dbReference type="NCBI Taxonomy" id="418781"/>
    <lineage>
        <taxon>Eukaryota</taxon>
        <taxon>Fungi</taxon>
        <taxon>Dikarya</taxon>
        <taxon>Ascomycota</taxon>
        <taxon>Pezizomycotina</taxon>
        <taxon>Dothideomycetes</taxon>
        <taxon>Dothideomycetidae</taxon>
        <taxon>Mycosphaerellales</taxon>
        <taxon>Teratosphaeriaceae</taxon>
        <taxon>Teratosphaeria</taxon>
    </lineage>
</organism>
<dbReference type="Proteomes" id="UP001138500">
    <property type="component" value="Unassembled WGS sequence"/>
</dbReference>
<name>A0A9W7W687_9PEZI</name>
<dbReference type="AlphaFoldDB" id="A0A9W7W687"/>
<evidence type="ECO:0008006" key="4">
    <source>
        <dbReference type="Google" id="ProtNLM"/>
    </source>
</evidence>
<feature type="chain" id="PRO_5040973526" description="Extracellular membrane protein CFEM domain-containing protein" evidence="1">
    <location>
        <begin position="23"/>
        <end position="117"/>
    </location>
</feature>
<gene>
    <name evidence="2" type="ORF">Tdes44962_MAKER07481</name>
</gene>
<reference evidence="2 3" key="1">
    <citation type="journal article" date="2018" name="IMA Fungus">
        <title>IMA Genome-F 10: Nine draft genome sequences of Claviceps purpurea s.lat., including C. arundinis, C. humidiphila, and C. cf. spartinae, pseudomolecules for the pitch canker pathogen Fusarium circinatum, draft genome of Davidsoniella eucalypti, Grosmannia galeiformis, Quambalaria eucalypti, and Teratosphaeria destructans.</title>
        <authorList>
            <person name="Wingfield B.D."/>
            <person name="Liu M."/>
            <person name="Nguyen H.D."/>
            <person name="Lane F.A."/>
            <person name="Morgan S.W."/>
            <person name="De Vos L."/>
            <person name="Wilken P.M."/>
            <person name="Duong T.A."/>
            <person name="Aylward J."/>
            <person name="Coetzee M.P."/>
            <person name="Dadej K."/>
            <person name="De Beer Z.W."/>
            <person name="Findlay W."/>
            <person name="Havenga M."/>
            <person name="Kolarik M."/>
            <person name="Menzies J.G."/>
            <person name="Naidoo K."/>
            <person name="Pochopski O."/>
            <person name="Shoukouhi P."/>
            <person name="Santana Q.C."/>
            <person name="Seifert K.A."/>
            <person name="Soal N."/>
            <person name="Steenkamp E.T."/>
            <person name="Tatham C.T."/>
            <person name="van der Nest M.A."/>
            <person name="Wingfield M.J."/>
        </authorList>
    </citation>
    <scope>NUCLEOTIDE SEQUENCE [LARGE SCALE GENOMIC DNA]</scope>
    <source>
        <strain evidence="2">CMW44962</strain>
    </source>
</reference>
<evidence type="ECO:0000313" key="3">
    <source>
        <dbReference type="Proteomes" id="UP001138500"/>
    </source>
</evidence>
<comment type="caution">
    <text evidence="2">The sequence shown here is derived from an EMBL/GenBank/DDBJ whole genome shotgun (WGS) entry which is preliminary data.</text>
</comment>
<accession>A0A9W7W687</accession>
<proteinExistence type="predicted"/>
<feature type="signal peptide" evidence="1">
    <location>
        <begin position="1"/>
        <end position="22"/>
    </location>
</feature>
<reference evidence="2 3" key="2">
    <citation type="journal article" date="2021" name="Curr. Genet.">
        <title>Genetic response to nitrogen starvation in the aggressive Eucalyptus foliar pathogen Teratosphaeria destructans.</title>
        <authorList>
            <person name="Havenga M."/>
            <person name="Wingfield B.D."/>
            <person name="Wingfield M.J."/>
            <person name="Dreyer L.L."/>
            <person name="Roets F."/>
            <person name="Aylward J."/>
        </authorList>
    </citation>
    <scope>NUCLEOTIDE SEQUENCE [LARGE SCALE GENOMIC DNA]</scope>
    <source>
        <strain evidence="2">CMW44962</strain>
    </source>
</reference>